<feature type="compositionally biased region" description="Polar residues" evidence="1">
    <location>
        <begin position="120"/>
        <end position="132"/>
    </location>
</feature>
<dbReference type="EMBL" id="BGZK01000512">
    <property type="protein sequence ID" value="GBP47905.1"/>
    <property type="molecule type" value="Genomic_DNA"/>
</dbReference>
<protein>
    <submittedName>
        <fullName evidence="2">Uncharacterized protein</fullName>
    </submittedName>
</protein>
<dbReference type="Proteomes" id="UP000299102">
    <property type="component" value="Unassembled WGS sequence"/>
</dbReference>
<comment type="caution">
    <text evidence="2">The sequence shown here is derived from an EMBL/GenBank/DDBJ whole genome shotgun (WGS) entry which is preliminary data.</text>
</comment>
<feature type="region of interest" description="Disordered" evidence="1">
    <location>
        <begin position="368"/>
        <end position="401"/>
    </location>
</feature>
<proteinExistence type="predicted"/>
<evidence type="ECO:0000256" key="1">
    <source>
        <dbReference type="SAM" id="MobiDB-lite"/>
    </source>
</evidence>
<name>A0A4C1WCR0_EUMVA</name>
<dbReference type="STRING" id="151549.A0A4C1WCR0"/>
<accession>A0A4C1WCR0</accession>
<evidence type="ECO:0000313" key="3">
    <source>
        <dbReference type="Proteomes" id="UP000299102"/>
    </source>
</evidence>
<keyword evidence="3" id="KW-1185">Reference proteome</keyword>
<dbReference type="OrthoDB" id="8965057at2759"/>
<feature type="region of interest" description="Disordered" evidence="1">
    <location>
        <begin position="1"/>
        <end position="30"/>
    </location>
</feature>
<evidence type="ECO:0000313" key="2">
    <source>
        <dbReference type="EMBL" id="GBP47905.1"/>
    </source>
</evidence>
<feature type="region of interest" description="Disordered" evidence="1">
    <location>
        <begin position="344"/>
        <end position="363"/>
    </location>
</feature>
<organism evidence="2 3">
    <name type="scientific">Eumeta variegata</name>
    <name type="common">Bagworm moth</name>
    <name type="synonym">Eumeta japonica</name>
    <dbReference type="NCBI Taxonomy" id="151549"/>
    <lineage>
        <taxon>Eukaryota</taxon>
        <taxon>Metazoa</taxon>
        <taxon>Ecdysozoa</taxon>
        <taxon>Arthropoda</taxon>
        <taxon>Hexapoda</taxon>
        <taxon>Insecta</taxon>
        <taxon>Pterygota</taxon>
        <taxon>Neoptera</taxon>
        <taxon>Endopterygota</taxon>
        <taxon>Lepidoptera</taxon>
        <taxon>Glossata</taxon>
        <taxon>Ditrysia</taxon>
        <taxon>Tineoidea</taxon>
        <taxon>Psychidae</taxon>
        <taxon>Oiketicinae</taxon>
        <taxon>Eumeta</taxon>
    </lineage>
</organism>
<reference evidence="2 3" key="1">
    <citation type="journal article" date="2019" name="Commun. Biol.">
        <title>The bagworm genome reveals a unique fibroin gene that provides high tensile strength.</title>
        <authorList>
            <person name="Kono N."/>
            <person name="Nakamura H."/>
            <person name="Ohtoshi R."/>
            <person name="Tomita M."/>
            <person name="Numata K."/>
            <person name="Arakawa K."/>
        </authorList>
    </citation>
    <scope>NUCLEOTIDE SEQUENCE [LARGE SCALE GENOMIC DNA]</scope>
</reference>
<feature type="compositionally biased region" description="Polar residues" evidence="1">
    <location>
        <begin position="473"/>
        <end position="486"/>
    </location>
</feature>
<gene>
    <name evidence="2" type="ORF">EVAR_33622_1</name>
</gene>
<dbReference type="AlphaFoldDB" id="A0A4C1WCR0"/>
<feature type="region of interest" description="Disordered" evidence="1">
    <location>
        <begin position="456"/>
        <end position="504"/>
    </location>
</feature>
<feature type="region of interest" description="Disordered" evidence="1">
    <location>
        <begin position="95"/>
        <end position="132"/>
    </location>
</feature>
<sequence length="504" mass="56326">MKKPDSRHSSADKSYRNKSQQYIETRDDTHLAQHRTAQLRNRHGLAIYNQSNTFQREQPVFWTLPKIKLQDVNYRHTIREPAHYPGKHLDPMCLPLENQPHMATNPHDESIKISPIDPRTSGSFKSSTPSNKENVNYLGERLLSPTKSTMTNEELYAVIHKSKKKLNIKDPIERADSPALSSISLSPVSSENSLIFKGTQKYPETGYLIDAKSRNSYSSSTDKYASHLPGSRFYTGPTIESTCADRLGPTPQTSRMDFKKLLLRHSVKLNTINPQQKTHKLSAVEQLKLSKEKALPIPQSSSTNQINILDLTGSPKIYHNRKNIKPTPQPASPGRTSALIKEHKSTPKILLSPKSQWRFSSPRSDVLSSPILEVNNEDENSNSSGDKAPSPEGANSKTVPIVTNQHFGARRNLIPISEHDQCASGTRDQGVFPLHAEPIKLPGRSRTEYLQAKRAEFFNSPTPEPSPPKFTSFKKSPTAPNTSEAPRTSPERGKISPTTLETAL</sequence>
<feature type="compositionally biased region" description="Basic and acidic residues" evidence="1">
    <location>
        <begin position="1"/>
        <end position="15"/>
    </location>
</feature>
<feature type="compositionally biased region" description="Polar residues" evidence="1">
    <location>
        <begin position="353"/>
        <end position="363"/>
    </location>
</feature>